<dbReference type="NCBIfam" id="NF008277">
    <property type="entry name" value="PRK11055.1"/>
    <property type="match status" value="1"/>
</dbReference>
<dbReference type="InterPro" id="IPR018052">
    <property type="entry name" value="Ald1_epimerase_CS"/>
</dbReference>
<evidence type="ECO:0000256" key="1">
    <source>
        <dbReference type="ARBA" id="ARBA00001614"/>
    </source>
</evidence>
<dbReference type="OrthoDB" id="9779408at2"/>
<evidence type="ECO:0000256" key="3">
    <source>
        <dbReference type="ARBA" id="ARBA00006206"/>
    </source>
</evidence>
<dbReference type="UniPathway" id="UPA00242"/>
<keyword evidence="6 8" id="KW-0413">Isomerase</keyword>
<dbReference type="GO" id="GO:0030246">
    <property type="term" value="F:carbohydrate binding"/>
    <property type="evidence" value="ECO:0007669"/>
    <property type="project" value="InterPro"/>
</dbReference>
<feature type="active site" description="Proton acceptor" evidence="9">
    <location>
        <position position="338"/>
    </location>
</feature>
<dbReference type="InterPro" id="IPR015443">
    <property type="entry name" value="Aldose_1-epimerase"/>
</dbReference>
<evidence type="ECO:0000256" key="9">
    <source>
        <dbReference type="PIRSR" id="PIRSR005096-1"/>
    </source>
</evidence>
<feature type="signal peptide" evidence="11">
    <location>
        <begin position="1"/>
        <end position="20"/>
    </location>
</feature>
<evidence type="ECO:0000256" key="10">
    <source>
        <dbReference type="PIRSR" id="PIRSR005096-3"/>
    </source>
</evidence>
<dbReference type="InterPro" id="IPR014718">
    <property type="entry name" value="GH-type_carb-bd"/>
</dbReference>
<dbReference type="PIRSF" id="PIRSF005096">
    <property type="entry name" value="GALM"/>
    <property type="match status" value="1"/>
</dbReference>
<proteinExistence type="inferred from homology"/>
<name>A0A4Y8ZSS9_9SPHN</name>
<dbReference type="CDD" id="cd09019">
    <property type="entry name" value="galactose_mutarotase_like"/>
    <property type="match status" value="1"/>
</dbReference>
<feature type="chain" id="PRO_5021434303" description="Aldose 1-epimerase" evidence="11">
    <location>
        <begin position="21"/>
        <end position="375"/>
    </location>
</feature>
<feature type="active site" description="Proton donor" evidence="9">
    <location>
        <position position="202"/>
    </location>
</feature>
<organism evidence="12 13">
    <name type="scientific">Sphingomonas parva</name>
    <dbReference type="NCBI Taxonomy" id="2555898"/>
    <lineage>
        <taxon>Bacteria</taxon>
        <taxon>Pseudomonadati</taxon>
        <taxon>Pseudomonadota</taxon>
        <taxon>Alphaproteobacteria</taxon>
        <taxon>Sphingomonadales</taxon>
        <taxon>Sphingomonadaceae</taxon>
        <taxon>Sphingomonas</taxon>
    </lineage>
</organism>
<dbReference type="Pfam" id="PF01263">
    <property type="entry name" value="Aldose_epim"/>
    <property type="match status" value="1"/>
</dbReference>
<keyword evidence="13" id="KW-1185">Reference proteome</keyword>
<dbReference type="AlphaFoldDB" id="A0A4Y8ZSS9"/>
<comment type="similarity">
    <text evidence="3 8">Belongs to the aldose epimerase family.</text>
</comment>
<dbReference type="GO" id="GO:0006006">
    <property type="term" value="P:glucose metabolic process"/>
    <property type="evidence" value="ECO:0007669"/>
    <property type="project" value="TreeGrafter"/>
</dbReference>
<gene>
    <name evidence="12" type="ORF">E2493_06820</name>
</gene>
<dbReference type="SUPFAM" id="SSF74650">
    <property type="entry name" value="Galactose mutarotase-like"/>
    <property type="match status" value="1"/>
</dbReference>
<evidence type="ECO:0000256" key="6">
    <source>
        <dbReference type="ARBA" id="ARBA00023235"/>
    </source>
</evidence>
<dbReference type="InterPro" id="IPR047215">
    <property type="entry name" value="Galactose_mutarotase-like"/>
</dbReference>
<dbReference type="RefSeq" id="WP_135085056.1">
    <property type="nucleotide sequence ID" value="NZ_SPDV01000010.1"/>
</dbReference>
<feature type="binding site" evidence="10">
    <location>
        <begin position="202"/>
        <end position="204"/>
    </location>
    <ligand>
        <name>beta-D-galactose</name>
        <dbReference type="ChEBI" id="CHEBI:27667"/>
    </ligand>
</feature>
<accession>A0A4Y8ZSS9</accession>
<evidence type="ECO:0000256" key="4">
    <source>
        <dbReference type="ARBA" id="ARBA00013185"/>
    </source>
</evidence>
<keyword evidence="7 8" id="KW-0119">Carbohydrate metabolism</keyword>
<dbReference type="InterPro" id="IPR011013">
    <property type="entry name" value="Gal_mutarotase_sf_dom"/>
</dbReference>
<sequence>MNRAAPAVLLAAAVASPAVAASVTIAPYGTLKDGREIVQATLRNDHGMEVRVISYGAIITDIVVPDRQGRRANVVPGFGSLAEYEAKNGNYGFGAAIGRYAGRIAGARFSIDGHPVRLVANDGPNTLHGGPGGFDTRVWALRPVRKRQEVGAELRYTSPPGEQGFPGRLDVTITYTLTPWNDLRIDYRATTDAPTALNLTNHSYFNLAGAGSGSAREHLLWVAARRLVETRRDGIPTGRLVRVEGTPFDFRKPATIGWRMDEPHAQLEGRGGFNHSWALDKGIGPGLAARLEDPGSGRRLLVETTEPALHIYAANWFSGRDAGAQGTPYRRHEGIALETQHSPDSPNRPEFPSTVLRPGQTWLSRTVFRFSAPRR</sequence>
<dbReference type="PROSITE" id="PS00545">
    <property type="entry name" value="ALDOSE_1_EPIMERASE"/>
    <property type="match status" value="1"/>
</dbReference>
<dbReference type="Proteomes" id="UP000298213">
    <property type="component" value="Unassembled WGS sequence"/>
</dbReference>
<evidence type="ECO:0000256" key="8">
    <source>
        <dbReference type="PIRNR" id="PIRNR005096"/>
    </source>
</evidence>
<dbReference type="EC" id="5.1.3.3" evidence="4 8"/>
<evidence type="ECO:0000256" key="11">
    <source>
        <dbReference type="SAM" id="SignalP"/>
    </source>
</evidence>
<evidence type="ECO:0000256" key="5">
    <source>
        <dbReference type="ARBA" id="ARBA00014165"/>
    </source>
</evidence>
<dbReference type="EMBL" id="SPDV01000010">
    <property type="protein sequence ID" value="TFI58964.1"/>
    <property type="molecule type" value="Genomic_DNA"/>
</dbReference>
<comment type="catalytic activity">
    <reaction evidence="1 8">
        <text>alpha-D-glucose = beta-D-glucose</text>
        <dbReference type="Rhea" id="RHEA:10264"/>
        <dbReference type="ChEBI" id="CHEBI:15903"/>
        <dbReference type="ChEBI" id="CHEBI:17925"/>
        <dbReference type="EC" id="5.1.3.3"/>
    </reaction>
</comment>
<evidence type="ECO:0000313" key="13">
    <source>
        <dbReference type="Proteomes" id="UP000298213"/>
    </source>
</evidence>
<dbReference type="PANTHER" id="PTHR10091">
    <property type="entry name" value="ALDOSE-1-EPIMERASE"/>
    <property type="match status" value="1"/>
</dbReference>
<dbReference type="PANTHER" id="PTHR10091:SF0">
    <property type="entry name" value="GALACTOSE MUTAROTASE"/>
    <property type="match status" value="1"/>
</dbReference>
<evidence type="ECO:0000256" key="2">
    <source>
        <dbReference type="ARBA" id="ARBA00005028"/>
    </source>
</evidence>
<reference evidence="12 13" key="1">
    <citation type="submission" date="2019-03" db="EMBL/GenBank/DDBJ databases">
        <title>Genome sequence of Sphingomonas sp. 17J27-24.</title>
        <authorList>
            <person name="Kim M."/>
            <person name="Maeng S."/>
            <person name="Sathiyaraj S."/>
        </authorList>
    </citation>
    <scope>NUCLEOTIDE SEQUENCE [LARGE SCALE GENOMIC DNA]</scope>
    <source>
        <strain evidence="12 13">17J27-24</strain>
    </source>
</reference>
<comment type="pathway">
    <text evidence="2 8">Carbohydrate metabolism; hexose metabolism.</text>
</comment>
<keyword evidence="11" id="KW-0732">Signal</keyword>
<protein>
    <recommendedName>
        <fullName evidence="5 8">Aldose 1-epimerase</fullName>
        <ecNumber evidence="4 8">5.1.3.3</ecNumber>
    </recommendedName>
</protein>
<comment type="caution">
    <text evidence="12">The sequence shown here is derived from an EMBL/GenBank/DDBJ whole genome shotgun (WGS) entry which is preliminary data.</text>
</comment>
<dbReference type="InterPro" id="IPR008183">
    <property type="entry name" value="Aldose_1/G6P_1-epimerase"/>
</dbReference>
<dbReference type="Gene3D" id="2.70.98.10">
    <property type="match status" value="1"/>
</dbReference>
<dbReference type="GO" id="GO:0004034">
    <property type="term" value="F:aldose 1-epimerase activity"/>
    <property type="evidence" value="ECO:0007669"/>
    <property type="project" value="UniProtKB-EC"/>
</dbReference>
<evidence type="ECO:0000256" key="7">
    <source>
        <dbReference type="ARBA" id="ARBA00023277"/>
    </source>
</evidence>
<evidence type="ECO:0000313" key="12">
    <source>
        <dbReference type="EMBL" id="TFI58964.1"/>
    </source>
</evidence>
<dbReference type="GO" id="GO:0005737">
    <property type="term" value="C:cytoplasm"/>
    <property type="evidence" value="ECO:0007669"/>
    <property type="project" value="TreeGrafter"/>
</dbReference>
<dbReference type="GO" id="GO:0033499">
    <property type="term" value="P:galactose catabolic process via UDP-galactose, Leloir pathway"/>
    <property type="evidence" value="ECO:0007669"/>
    <property type="project" value="TreeGrafter"/>
</dbReference>